<dbReference type="PANTHER" id="PTHR47840:SF1">
    <property type="entry name" value="ZN(II)2CYS6 TRANSCRIPTION FACTOR (EUROFUNG)"/>
    <property type="match status" value="1"/>
</dbReference>
<evidence type="ECO:0000313" key="6">
    <source>
        <dbReference type="EMBL" id="KAG9236620.1"/>
    </source>
</evidence>
<feature type="domain" description="Zn(2)-C6 fungal-type" evidence="5">
    <location>
        <begin position="23"/>
        <end position="55"/>
    </location>
</feature>
<dbReference type="AlphaFoldDB" id="A0A9P7YN45"/>
<dbReference type="InterPro" id="IPR001138">
    <property type="entry name" value="Zn2Cys6_DnaBD"/>
</dbReference>
<dbReference type="Proteomes" id="UP000824998">
    <property type="component" value="Unassembled WGS sequence"/>
</dbReference>
<name>A0A9P7YN45_9HELO</name>
<dbReference type="GO" id="GO:0008270">
    <property type="term" value="F:zinc ion binding"/>
    <property type="evidence" value="ECO:0007669"/>
    <property type="project" value="InterPro"/>
</dbReference>
<keyword evidence="3" id="KW-0539">Nucleus</keyword>
<reference evidence="6" key="1">
    <citation type="journal article" date="2021" name="IMA Fungus">
        <title>Genomic characterization of three marine fungi, including Emericellopsis atlantica sp. nov. with signatures of a generalist lifestyle and marine biomass degradation.</title>
        <authorList>
            <person name="Hagestad O.C."/>
            <person name="Hou L."/>
            <person name="Andersen J.H."/>
            <person name="Hansen E.H."/>
            <person name="Altermark B."/>
            <person name="Li C."/>
            <person name="Kuhnert E."/>
            <person name="Cox R.J."/>
            <person name="Crous P.W."/>
            <person name="Spatafora J.W."/>
            <person name="Lail K."/>
            <person name="Amirebrahimi M."/>
            <person name="Lipzen A."/>
            <person name="Pangilinan J."/>
            <person name="Andreopoulos W."/>
            <person name="Hayes R.D."/>
            <person name="Ng V."/>
            <person name="Grigoriev I.V."/>
            <person name="Jackson S.A."/>
            <person name="Sutton T.D.S."/>
            <person name="Dobson A.D.W."/>
            <person name="Rama T."/>
        </authorList>
    </citation>
    <scope>NUCLEOTIDE SEQUENCE</scope>
    <source>
        <strain evidence="6">TRa018bII</strain>
    </source>
</reference>
<dbReference type="PANTHER" id="PTHR47840">
    <property type="entry name" value="ZN(II)2CYS6 TRANSCRIPTION FACTOR (EUROFUNG)-RELATED"/>
    <property type="match status" value="1"/>
</dbReference>
<dbReference type="Pfam" id="PF00172">
    <property type="entry name" value="Zn_clus"/>
    <property type="match status" value="1"/>
</dbReference>
<organism evidence="6 7">
    <name type="scientific">Amylocarpus encephaloides</name>
    <dbReference type="NCBI Taxonomy" id="45428"/>
    <lineage>
        <taxon>Eukaryota</taxon>
        <taxon>Fungi</taxon>
        <taxon>Dikarya</taxon>
        <taxon>Ascomycota</taxon>
        <taxon>Pezizomycotina</taxon>
        <taxon>Leotiomycetes</taxon>
        <taxon>Helotiales</taxon>
        <taxon>Helotiales incertae sedis</taxon>
        <taxon>Amylocarpus</taxon>
    </lineage>
</organism>
<evidence type="ECO:0000259" key="5">
    <source>
        <dbReference type="PROSITE" id="PS50048"/>
    </source>
</evidence>
<dbReference type="PROSITE" id="PS00463">
    <property type="entry name" value="ZN2_CY6_FUNGAL_1"/>
    <property type="match status" value="1"/>
</dbReference>
<evidence type="ECO:0000256" key="1">
    <source>
        <dbReference type="ARBA" id="ARBA00023015"/>
    </source>
</evidence>
<dbReference type="CDD" id="cd12148">
    <property type="entry name" value="fungal_TF_MHR"/>
    <property type="match status" value="1"/>
</dbReference>
<comment type="caution">
    <text evidence="6">The sequence shown here is derived from an EMBL/GenBank/DDBJ whole genome shotgun (WGS) entry which is preliminary data.</text>
</comment>
<keyword evidence="2" id="KW-0804">Transcription</keyword>
<proteinExistence type="predicted"/>
<evidence type="ECO:0000313" key="7">
    <source>
        <dbReference type="Proteomes" id="UP000824998"/>
    </source>
</evidence>
<feature type="region of interest" description="Disordered" evidence="4">
    <location>
        <begin position="57"/>
        <end position="76"/>
    </location>
</feature>
<dbReference type="GO" id="GO:0000981">
    <property type="term" value="F:DNA-binding transcription factor activity, RNA polymerase II-specific"/>
    <property type="evidence" value="ECO:0007669"/>
    <property type="project" value="InterPro"/>
</dbReference>
<dbReference type="SMART" id="SM00066">
    <property type="entry name" value="GAL4"/>
    <property type="match status" value="1"/>
</dbReference>
<dbReference type="EMBL" id="MU251403">
    <property type="protein sequence ID" value="KAG9236620.1"/>
    <property type="molecule type" value="Genomic_DNA"/>
</dbReference>
<gene>
    <name evidence="6" type="ORF">BJ875DRAFT_455957</name>
</gene>
<dbReference type="Gene3D" id="4.10.240.10">
    <property type="entry name" value="Zn(2)-C6 fungal-type DNA-binding domain"/>
    <property type="match status" value="1"/>
</dbReference>
<protein>
    <recommendedName>
        <fullName evidence="5">Zn(2)-C6 fungal-type domain-containing protein</fullName>
    </recommendedName>
</protein>
<evidence type="ECO:0000256" key="2">
    <source>
        <dbReference type="ARBA" id="ARBA00023163"/>
    </source>
</evidence>
<dbReference type="InterPro" id="IPR036864">
    <property type="entry name" value="Zn2-C6_fun-type_DNA-bd_sf"/>
</dbReference>
<dbReference type="SUPFAM" id="SSF57701">
    <property type="entry name" value="Zn2/Cys6 DNA-binding domain"/>
    <property type="match status" value="1"/>
</dbReference>
<evidence type="ECO:0000256" key="3">
    <source>
        <dbReference type="ARBA" id="ARBA00023242"/>
    </source>
</evidence>
<evidence type="ECO:0000256" key="4">
    <source>
        <dbReference type="SAM" id="MobiDB-lite"/>
    </source>
</evidence>
<sequence>MASANGSDHGRLPSKGMRLGTKSCTECRRRKVRCIVEPSHRECKNCEAHGEQCISQVSGQTRQSGHQKKPYTPLDQDADTRQRLKDLEVAISRISQRVDPDGGSSSVTDFEMAANKALNHLRMFPEQETRTEDLASMMSEDLSTSSESQWSDVGPGSTNAFQDAPLVRLFEDAVVIQSRICQSDTDRRDSPSVNSVRQWMKTLNKLLPQMDGLTTILKATERIWSVQGAFPEEIFVMSIDKVSVAERFILDSLISSSPVVIARATLCLSICLQQLPNDYDHQKAHLPTSPKSLLPLYMKGAEELLFKNEGSIASIIGIECLLIQAKLYIDAGLPRKAWLKYREASSLALALGLHSTGGRDDSRYLLWMRIWQGEQQLSLNLGLPSSTFASSTRPNKSIGLSPGAQTLHELSRIAGQINERNLNHQDVDYSTTLEIDKNLQQCRDGVGSALLDATIYPEMPFEDLYKIQTAKLYYHSLCKFLHLPYLLQNSPDERYEYSKYVAIKASRDMIEAYQALRNGNEPSQFICDLMDFQIFTAAIVLVINLLSPSGNRLDAGDSGEDWERIHAMTENFKSVASTMTCSVAAQAAQLLEYLCSARDGYFASDEPYEGFIPYFGKVRISKVMEQASSACRNDDSLDPMAFSNTVNFDSNWYMPYDQTYMADCLMEGELGVDWTSFVNTDAQFDWSQSYDSSKFL</sequence>
<dbReference type="PROSITE" id="PS50048">
    <property type="entry name" value="ZN2_CY6_FUNGAL_2"/>
    <property type="match status" value="1"/>
</dbReference>
<accession>A0A9P7YN45</accession>
<keyword evidence="7" id="KW-1185">Reference proteome</keyword>
<dbReference type="CDD" id="cd00067">
    <property type="entry name" value="GAL4"/>
    <property type="match status" value="1"/>
</dbReference>
<dbReference type="OrthoDB" id="6509908at2759"/>
<keyword evidence="1" id="KW-0805">Transcription regulation</keyword>